<protein>
    <submittedName>
        <fullName evidence="1">Uncharacterized protein</fullName>
    </submittedName>
</protein>
<comment type="caution">
    <text evidence="1">The sequence shown here is derived from an EMBL/GenBank/DDBJ whole genome shotgun (WGS) entry which is preliminary data.</text>
</comment>
<keyword evidence="2" id="KW-1185">Reference proteome</keyword>
<evidence type="ECO:0000313" key="1">
    <source>
        <dbReference type="EMBL" id="KAK8589092.1"/>
    </source>
</evidence>
<proteinExistence type="predicted"/>
<name>A0ABR2FYA9_9ROSI</name>
<accession>A0ABR2FYA9</accession>
<dbReference type="EMBL" id="JBBPBM010000004">
    <property type="protein sequence ID" value="KAK8589092.1"/>
    <property type="molecule type" value="Genomic_DNA"/>
</dbReference>
<dbReference type="Proteomes" id="UP001472677">
    <property type="component" value="Unassembled WGS sequence"/>
</dbReference>
<gene>
    <name evidence="1" type="ORF">V6N12_023498</name>
</gene>
<reference evidence="1 2" key="1">
    <citation type="journal article" date="2024" name="G3 (Bethesda)">
        <title>Genome assembly of Hibiscus sabdariffa L. provides insights into metabolisms of medicinal natural products.</title>
        <authorList>
            <person name="Kim T."/>
        </authorList>
    </citation>
    <scope>NUCLEOTIDE SEQUENCE [LARGE SCALE GENOMIC DNA]</scope>
    <source>
        <strain evidence="1">TK-2024</strain>
        <tissue evidence="1">Old leaves</tissue>
    </source>
</reference>
<evidence type="ECO:0000313" key="2">
    <source>
        <dbReference type="Proteomes" id="UP001472677"/>
    </source>
</evidence>
<organism evidence="1 2">
    <name type="scientific">Hibiscus sabdariffa</name>
    <name type="common">roselle</name>
    <dbReference type="NCBI Taxonomy" id="183260"/>
    <lineage>
        <taxon>Eukaryota</taxon>
        <taxon>Viridiplantae</taxon>
        <taxon>Streptophyta</taxon>
        <taxon>Embryophyta</taxon>
        <taxon>Tracheophyta</taxon>
        <taxon>Spermatophyta</taxon>
        <taxon>Magnoliopsida</taxon>
        <taxon>eudicotyledons</taxon>
        <taxon>Gunneridae</taxon>
        <taxon>Pentapetalae</taxon>
        <taxon>rosids</taxon>
        <taxon>malvids</taxon>
        <taxon>Malvales</taxon>
        <taxon>Malvaceae</taxon>
        <taxon>Malvoideae</taxon>
        <taxon>Hibiscus</taxon>
    </lineage>
</organism>
<sequence length="101" mass="11445">MEKLREKRTEYETSASSAGSAVNMADIDNQYATNTIKNYKNLLVRQPLANDGIPFVNIEKLKHSSEKIWERSCFYKETSPHFSETSLTSAIKLLLSKCGNI</sequence>